<dbReference type="STRING" id="52.CMC5_009680"/>
<protein>
    <submittedName>
        <fullName evidence="1">Uncharacterized protein</fullName>
    </submittedName>
</protein>
<reference evidence="1 2" key="1">
    <citation type="submission" date="2015-07" db="EMBL/GenBank/DDBJ databases">
        <title>Genome analysis of myxobacterium Chondromyces crocatus Cm c5 reveals a high potential for natural compound synthesis and the genetic basis for the loss of fruiting body formation.</title>
        <authorList>
            <person name="Zaburannyi N."/>
            <person name="Bunk B."/>
            <person name="Maier J."/>
            <person name="Overmann J."/>
            <person name="Mueller R."/>
        </authorList>
    </citation>
    <scope>NUCLEOTIDE SEQUENCE [LARGE SCALE GENOMIC DNA]</scope>
    <source>
        <strain evidence="1 2">Cm c5</strain>
    </source>
</reference>
<dbReference type="KEGG" id="ccro:CMC5_009680"/>
<dbReference type="Proteomes" id="UP000067626">
    <property type="component" value="Chromosome"/>
</dbReference>
<name>A0A0K1E837_CHOCO</name>
<evidence type="ECO:0000313" key="1">
    <source>
        <dbReference type="EMBL" id="AKT36847.1"/>
    </source>
</evidence>
<dbReference type="AlphaFoldDB" id="A0A0K1E837"/>
<proteinExistence type="predicted"/>
<accession>A0A0K1E837</accession>
<keyword evidence="2" id="KW-1185">Reference proteome</keyword>
<evidence type="ECO:0000313" key="2">
    <source>
        <dbReference type="Proteomes" id="UP000067626"/>
    </source>
</evidence>
<gene>
    <name evidence="1" type="ORF">CMC5_009680</name>
</gene>
<dbReference type="EMBL" id="CP012159">
    <property type="protein sequence ID" value="AKT36847.1"/>
    <property type="molecule type" value="Genomic_DNA"/>
</dbReference>
<organism evidence="1 2">
    <name type="scientific">Chondromyces crocatus</name>
    <dbReference type="NCBI Taxonomy" id="52"/>
    <lineage>
        <taxon>Bacteria</taxon>
        <taxon>Pseudomonadati</taxon>
        <taxon>Myxococcota</taxon>
        <taxon>Polyangia</taxon>
        <taxon>Polyangiales</taxon>
        <taxon>Polyangiaceae</taxon>
        <taxon>Chondromyces</taxon>
    </lineage>
</organism>
<sequence>MTRKAGTAMHNPHQRIIAAVRAFRAYGAPWLIA</sequence>